<comment type="caution">
    <text evidence="1">The sequence shown here is derived from an EMBL/GenBank/DDBJ whole genome shotgun (WGS) entry which is preliminary data.</text>
</comment>
<gene>
    <name evidence="1" type="ORF">DHETER_LOCUS13578</name>
</gene>
<dbReference type="Proteomes" id="UP000789702">
    <property type="component" value="Unassembled WGS sequence"/>
</dbReference>
<feature type="non-terminal residue" evidence="1">
    <location>
        <position position="1"/>
    </location>
</feature>
<feature type="non-terminal residue" evidence="1">
    <location>
        <position position="60"/>
    </location>
</feature>
<evidence type="ECO:0000313" key="1">
    <source>
        <dbReference type="EMBL" id="CAG8733289.1"/>
    </source>
</evidence>
<keyword evidence="2" id="KW-1185">Reference proteome</keyword>
<reference evidence="1" key="1">
    <citation type="submission" date="2021-06" db="EMBL/GenBank/DDBJ databases">
        <authorList>
            <person name="Kallberg Y."/>
            <person name="Tangrot J."/>
            <person name="Rosling A."/>
        </authorList>
    </citation>
    <scope>NUCLEOTIDE SEQUENCE</scope>
    <source>
        <strain evidence="1">IL203A</strain>
    </source>
</reference>
<proteinExistence type="predicted"/>
<organism evidence="1 2">
    <name type="scientific">Dentiscutata heterogama</name>
    <dbReference type="NCBI Taxonomy" id="1316150"/>
    <lineage>
        <taxon>Eukaryota</taxon>
        <taxon>Fungi</taxon>
        <taxon>Fungi incertae sedis</taxon>
        <taxon>Mucoromycota</taxon>
        <taxon>Glomeromycotina</taxon>
        <taxon>Glomeromycetes</taxon>
        <taxon>Diversisporales</taxon>
        <taxon>Gigasporaceae</taxon>
        <taxon>Dentiscutata</taxon>
    </lineage>
</organism>
<sequence>MQALLDRQLHDYLSSIITELCTKKNKEINVIDNLITNQSAKTKNQKQCHDCGKKDIKNSK</sequence>
<evidence type="ECO:0000313" key="2">
    <source>
        <dbReference type="Proteomes" id="UP000789702"/>
    </source>
</evidence>
<protein>
    <submittedName>
        <fullName evidence="1">13254_t:CDS:1</fullName>
    </submittedName>
</protein>
<dbReference type="EMBL" id="CAJVPU010037774">
    <property type="protein sequence ID" value="CAG8733289.1"/>
    <property type="molecule type" value="Genomic_DNA"/>
</dbReference>
<accession>A0ACA9Q113</accession>
<name>A0ACA9Q113_9GLOM</name>